<evidence type="ECO:0000256" key="4">
    <source>
        <dbReference type="ARBA" id="ARBA00023136"/>
    </source>
</evidence>
<evidence type="ECO:0000256" key="1">
    <source>
        <dbReference type="ARBA" id="ARBA00004141"/>
    </source>
</evidence>
<dbReference type="CDD" id="cd13963">
    <property type="entry name" value="PT_UbiA_2"/>
    <property type="match status" value="1"/>
</dbReference>
<name>A0A0S8FVR7_UNCW3</name>
<feature type="transmembrane region" description="Helical" evidence="5">
    <location>
        <begin position="265"/>
        <end position="287"/>
    </location>
</feature>
<feature type="transmembrane region" description="Helical" evidence="5">
    <location>
        <begin position="12"/>
        <end position="32"/>
    </location>
</feature>
<dbReference type="InterPro" id="IPR044878">
    <property type="entry name" value="UbiA_sf"/>
</dbReference>
<keyword evidence="2 5" id="KW-0812">Transmembrane</keyword>
<proteinExistence type="predicted"/>
<organism evidence="6 7">
    <name type="scientific">candidate division WOR_3 bacterium SM23_42</name>
    <dbReference type="NCBI Taxonomy" id="1703779"/>
    <lineage>
        <taxon>Bacteria</taxon>
        <taxon>Bacteria division WOR-3</taxon>
    </lineage>
</organism>
<dbReference type="AlphaFoldDB" id="A0A0S8FVR7"/>
<keyword evidence="3 5" id="KW-1133">Transmembrane helix</keyword>
<evidence type="ECO:0000256" key="3">
    <source>
        <dbReference type="ARBA" id="ARBA00022989"/>
    </source>
</evidence>
<feature type="transmembrane region" description="Helical" evidence="5">
    <location>
        <begin position="38"/>
        <end position="59"/>
    </location>
</feature>
<dbReference type="EMBL" id="LJUJ01000001">
    <property type="protein sequence ID" value="KPK64761.1"/>
    <property type="molecule type" value="Genomic_DNA"/>
</dbReference>
<dbReference type="PANTHER" id="PTHR11048">
    <property type="entry name" value="PRENYLTRANSFERASES"/>
    <property type="match status" value="1"/>
</dbReference>
<comment type="subcellular location">
    <subcellularLocation>
        <location evidence="1">Membrane</location>
        <topology evidence="1">Multi-pass membrane protein</topology>
    </subcellularLocation>
</comment>
<dbReference type="Pfam" id="PF01040">
    <property type="entry name" value="UbiA"/>
    <property type="match status" value="1"/>
</dbReference>
<reference evidence="6 7" key="1">
    <citation type="journal article" date="2015" name="Microbiome">
        <title>Genomic resolution of linkages in carbon, nitrogen, and sulfur cycling among widespread estuary sediment bacteria.</title>
        <authorList>
            <person name="Baker B.J."/>
            <person name="Lazar C.S."/>
            <person name="Teske A.P."/>
            <person name="Dick G.J."/>
        </authorList>
    </citation>
    <scope>NUCLEOTIDE SEQUENCE [LARGE SCALE GENOMIC DNA]</scope>
    <source>
        <strain evidence="6">SM23_42</strain>
    </source>
</reference>
<dbReference type="GO" id="GO:0016765">
    <property type="term" value="F:transferase activity, transferring alkyl or aryl (other than methyl) groups"/>
    <property type="evidence" value="ECO:0007669"/>
    <property type="project" value="InterPro"/>
</dbReference>
<dbReference type="InterPro" id="IPR000537">
    <property type="entry name" value="UbiA_prenyltransferase"/>
</dbReference>
<evidence type="ECO:0000313" key="7">
    <source>
        <dbReference type="Proteomes" id="UP000051373"/>
    </source>
</evidence>
<sequence length="289" mass="32291">MVEYLRLLRPRQWLKNVFVFAGLIFSRQFFYPDSIEKSIYAFVVFCLLSSCGYIINDILDYKEDRAHPVKSKRPIAAGKISRGQAAVVGALLLVLSLCSAYLLGAKFSYVCLIYLTVIVLYSTAIKNIVILDVLVVALGYVLRAIAGATVIAVEISSWLLLCTLLIALFLAISKRRTEIVLLGEGATKHRRILSQYSLGLLNQMIAVVTAACIVAYCLYTLAPETVVKFGTRNLIFTVPFVIYGIFRYLYITYQKVEADIPEKVLISDLPLQVCLVLWIVTCLVILVNV</sequence>
<comment type="caution">
    <text evidence="6">The sequence shown here is derived from an EMBL/GenBank/DDBJ whole genome shotgun (WGS) entry which is preliminary data.</text>
</comment>
<dbReference type="GO" id="GO:0005886">
    <property type="term" value="C:plasma membrane"/>
    <property type="evidence" value="ECO:0007669"/>
    <property type="project" value="TreeGrafter"/>
</dbReference>
<dbReference type="NCBIfam" id="NF008977">
    <property type="entry name" value="PRK12324.1-2"/>
    <property type="match status" value="1"/>
</dbReference>
<evidence type="ECO:0000256" key="5">
    <source>
        <dbReference type="SAM" id="Phobius"/>
    </source>
</evidence>
<dbReference type="Proteomes" id="UP000051373">
    <property type="component" value="Unassembled WGS sequence"/>
</dbReference>
<evidence type="ECO:0008006" key="8">
    <source>
        <dbReference type="Google" id="ProtNLM"/>
    </source>
</evidence>
<accession>A0A0S8FVR7</accession>
<feature type="transmembrane region" description="Helical" evidence="5">
    <location>
        <begin position="80"/>
        <end position="97"/>
    </location>
</feature>
<dbReference type="InterPro" id="IPR039653">
    <property type="entry name" value="Prenyltransferase"/>
</dbReference>
<gene>
    <name evidence="6" type="ORF">AMJ83_00800</name>
</gene>
<keyword evidence="4 5" id="KW-0472">Membrane</keyword>
<dbReference type="STRING" id="1703779.AMJ83_00800"/>
<evidence type="ECO:0000256" key="2">
    <source>
        <dbReference type="ARBA" id="ARBA00022692"/>
    </source>
</evidence>
<feature type="transmembrane region" description="Helical" evidence="5">
    <location>
        <begin position="155"/>
        <end position="172"/>
    </location>
</feature>
<evidence type="ECO:0000313" key="6">
    <source>
        <dbReference type="EMBL" id="KPK64761.1"/>
    </source>
</evidence>
<dbReference type="Gene3D" id="1.10.357.140">
    <property type="entry name" value="UbiA prenyltransferase"/>
    <property type="match status" value="1"/>
</dbReference>
<dbReference type="GO" id="GO:0009247">
    <property type="term" value="P:glycolipid biosynthetic process"/>
    <property type="evidence" value="ECO:0007669"/>
    <property type="project" value="TreeGrafter"/>
</dbReference>
<protein>
    <recommendedName>
        <fullName evidence="8">Phosphoribose diphosphate--decaprenyl-phosphate phosphoribosyltransferase</fullName>
    </recommendedName>
</protein>
<feature type="transmembrane region" description="Helical" evidence="5">
    <location>
        <begin position="234"/>
        <end position="253"/>
    </location>
</feature>
<dbReference type="NCBIfam" id="NF008978">
    <property type="entry name" value="PRK12324.1-4"/>
    <property type="match status" value="1"/>
</dbReference>
<dbReference type="PANTHER" id="PTHR11048:SF5">
    <property type="entry name" value="DECAPRENYL-PHOSPHATE PHOSPHORIBOSYLTRANSFERASE"/>
    <property type="match status" value="1"/>
</dbReference>
<feature type="transmembrane region" description="Helical" evidence="5">
    <location>
        <begin position="198"/>
        <end position="222"/>
    </location>
</feature>